<dbReference type="PROSITE" id="PS50043">
    <property type="entry name" value="HTH_LUXR_2"/>
    <property type="match status" value="1"/>
</dbReference>
<dbReference type="OrthoDB" id="1013073at2"/>
<feature type="domain" description="HTH luxR-type" evidence="4">
    <location>
        <begin position="144"/>
        <end position="209"/>
    </location>
</feature>
<dbReference type="SUPFAM" id="SSF46894">
    <property type="entry name" value="C-terminal effector domain of the bipartite response regulators"/>
    <property type="match status" value="1"/>
</dbReference>
<dbReference type="Gene3D" id="3.40.50.2300">
    <property type="match status" value="1"/>
</dbReference>
<keyword evidence="1 3" id="KW-0597">Phosphoprotein</keyword>
<reference evidence="6 7" key="1">
    <citation type="submission" date="2017-10" db="EMBL/GenBank/DDBJ databases">
        <title>Paenichitinophaga pekingensis gen. nov., sp. nov., isolated from activated sludge.</title>
        <authorList>
            <person name="Jin D."/>
            <person name="Kong X."/>
            <person name="Deng Y."/>
            <person name="Bai Z."/>
        </authorList>
    </citation>
    <scope>NUCLEOTIDE SEQUENCE [LARGE SCALE GENOMIC DNA]</scope>
    <source>
        <strain evidence="6 7">13</strain>
    </source>
</reference>
<dbReference type="Gene3D" id="1.10.10.10">
    <property type="entry name" value="Winged helix-like DNA-binding domain superfamily/Winged helix DNA-binding domain"/>
    <property type="match status" value="1"/>
</dbReference>
<dbReference type="SMART" id="SM00448">
    <property type="entry name" value="REC"/>
    <property type="match status" value="1"/>
</dbReference>
<dbReference type="PRINTS" id="PR00038">
    <property type="entry name" value="HTHLUXR"/>
</dbReference>
<evidence type="ECO:0000256" key="1">
    <source>
        <dbReference type="ARBA" id="ARBA00022553"/>
    </source>
</evidence>
<evidence type="ECO:0000256" key="3">
    <source>
        <dbReference type="PROSITE-ProRule" id="PRU00169"/>
    </source>
</evidence>
<feature type="modified residue" description="4-aspartylphosphate" evidence="3">
    <location>
        <position position="54"/>
    </location>
</feature>
<dbReference type="InterPro" id="IPR036388">
    <property type="entry name" value="WH-like_DNA-bd_sf"/>
</dbReference>
<dbReference type="InterPro" id="IPR000792">
    <property type="entry name" value="Tscrpt_reg_LuxR_C"/>
</dbReference>
<dbReference type="SMART" id="SM00421">
    <property type="entry name" value="HTH_LUXR"/>
    <property type="match status" value="1"/>
</dbReference>
<dbReference type="GO" id="GO:0003677">
    <property type="term" value="F:DNA binding"/>
    <property type="evidence" value="ECO:0007669"/>
    <property type="project" value="UniProtKB-KW"/>
</dbReference>
<evidence type="ECO:0000313" key="6">
    <source>
        <dbReference type="EMBL" id="ATL48712.1"/>
    </source>
</evidence>
<dbReference type="PANTHER" id="PTHR43214">
    <property type="entry name" value="TWO-COMPONENT RESPONSE REGULATOR"/>
    <property type="match status" value="1"/>
</dbReference>
<dbReference type="EMBL" id="CP023777">
    <property type="protein sequence ID" value="ATL48712.1"/>
    <property type="molecule type" value="Genomic_DNA"/>
</dbReference>
<evidence type="ECO:0000259" key="5">
    <source>
        <dbReference type="PROSITE" id="PS50110"/>
    </source>
</evidence>
<dbReference type="SUPFAM" id="SSF52172">
    <property type="entry name" value="CheY-like"/>
    <property type="match status" value="1"/>
</dbReference>
<keyword evidence="2 6" id="KW-0238">DNA-binding</keyword>
<dbReference type="GO" id="GO:0000160">
    <property type="term" value="P:phosphorelay signal transduction system"/>
    <property type="evidence" value="ECO:0007669"/>
    <property type="project" value="InterPro"/>
</dbReference>
<dbReference type="PROSITE" id="PS50110">
    <property type="entry name" value="RESPONSE_REGULATORY"/>
    <property type="match status" value="1"/>
</dbReference>
<gene>
    <name evidence="6" type="ORF">COR50_16940</name>
</gene>
<dbReference type="Pfam" id="PF00072">
    <property type="entry name" value="Response_reg"/>
    <property type="match status" value="1"/>
</dbReference>
<organism evidence="6 7">
    <name type="scientific">Chitinophaga caeni</name>
    <dbReference type="NCBI Taxonomy" id="2029983"/>
    <lineage>
        <taxon>Bacteria</taxon>
        <taxon>Pseudomonadati</taxon>
        <taxon>Bacteroidota</taxon>
        <taxon>Chitinophagia</taxon>
        <taxon>Chitinophagales</taxon>
        <taxon>Chitinophagaceae</taxon>
        <taxon>Chitinophaga</taxon>
    </lineage>
</organism>
<dbReference type="RefSeq" id="WP_098195085.1">
    <property type="nucleotide sequence ID" value="NZ_CP023777.1"/>
</dbReference>
<evidence type="ECO:0000313" key="7">
    <source>
        <dbReference type="Proteomes" id="UP000220133"/>
    </source>
</evidence>
<dbReference type="AlphaFoldDB" id="A0A291QXV5"/>
<feature type="domain" description="Response regulatory" evidence="5">
    <location>
        <begin position="3"/>
        <end position="119"/>
    </location>
</feature>
<dbReference type="InterPro" id="IPR001789">
    <property type="entry name" value="Sig_transdc_resp-reg_receiver"/>
</dbReference>
<dbReference type="KEGG" id="cbae:COR50_16940"/>
<protein>
    <submittedName>
        <fullName evidence="6">DNA-binding response regulator</fullName>
    </submittedName>
</protein>
<dbReference type="InterPro" id="IPR011006">
    <property type="entry name" value="CheY-like_superfamily"/>
</dbReference>
<dbReference type="CDD" id="cd17535">
    <property type="entry name" value="REC_NarL-like"/>
    <property type="match status" value="1"/>
</dbReference>
<dbReference type="Proteomes" id="UP000220133">
    <property type="component" value="Chromosome"/>
</dbReference>
<proteinExistence type="predicted"/>
<dbReference type="InterPro" id="IPR058245">
    <property type="entry name" value="NreC/VraR/RcsB-like_REC"/>
</dbReference>
<name>A0A291QXV5_9BACT</name>
<dbReference type="Pfam" id="PF00196">
    <property type="entry name" value="GerE"/>
    <property type="match status" value="1"/>
</dbReference>
<evidence type="ECO:0000256" key="2">
    <source>
        <dbReference type="ARBA" id="ARBA00023125"/>
    </source>
</evidence>
<dbReference type="InterPro" id="IPR039420">
    <property type="entry name" value="WalR-like"/>
</dbReference>
<evidence type="ECO:0000259" key="4">
    <source>
        <dbReference type="PROSITE" id="PS50043"/>
    </source>
</evidence>
<dbReference type="InterPro" id="IPR016032">
    <property type="entry name" value="Sig_transdc_resp-reg_C-effctor"/>
</dbReference>
<accession>A0A291QXV5</accession>
<dbReference type="CDD" id="cd06170">
    <property type="entry name" value="LuxR_C_like"/>
    <property type="match status" value="1"/>
</dbReference>
<keyword evidence="7" id="KW-1185">Reference proteome</keyword>
<dbReference type="GO" id="GO:0006355">
    <property type="term" value="P:regulation of DNA-templated transcription"/>
    <property type="evidence" value="ECO:0007669"/>
    <property type="project" value="InterPro"/>
</dbReference>
<sequence length="210" mass="23895">MTRILIADDHAIVRVGLQQTLAKLYISTRVEEVASFDSVLAKIDEHPFDLLILDINLPGGNSLQMLDVLKLRQPNIKVLIFSGYAAQLYALDYLKAGADGYIEKHVEEQEVKHAIETVLNGEKYFDAKTRQLLLKHADDPKKTSNNPFDQLSSREIEVMNLLSKGYPLIKIAEMLHIQVTTVSTYKSRIFEKLNISNIVELVEKMRLYLP</sequence>